<protein>
    <submittedName>
        <fullName evidence="1">Uncharacterized protein</fullName>
    </submittedName>
</protein>
<dbReference type="Proteomes" id="UP000002204">
    <property type="component" value="Plasmid pREL1"/>
</dbReference>
<evidence type="ECO:0000313" key="1">
    <source>
        <dbReference type="EMBL" id="BAE45948.1"/>
    </source>
</evidence>
<evidence type="ECO:0000313" key="2">
    <source>
        <dbReference type="Proteomes" id="UP000002204"/>
    </source>
</evidence>
<gene>
    <name evidence="1" type="ordered locus">RER_pREL1-00050</name>
</gene>
<accession>Q3LA15</accession>
<geneLocation type="plasmid" evidence="1 2">
    <name>pREL1</name>
</geneLocation>
<proteinExistence type="predicted"/>
<dbReference type="HOGENOM" id="CLU_1377216_0_0_11"/>
<dbReference type="KEGG" id="rer:RER_pREL1-00050"/>
<keyword evidence="1" id="KW-0614">Plasmid</keyword>
<dbReference type="PATRIC" id="fig|234621.6.peg.128"/>
<sequence length="199" mass="22117">MAGGEHSVVIESVGPQPWQRVKDPQSLPTASKPALLAGHLRDLDDEALGRLIRDHLVPLDSERGYRVRWNSFWAALGFDPVLRERATTIINGFLDLAESALAADDQDANQAKRTGKFFDRCEGALDRILNRADEPLAWAGAAAASFNPAARIVIDKLISAIDQHRRDCDNENLWAALDHIKTEDLGTSAPRLRRSQYRE</sequence>
<reference evidence="1 2" key="2">
    <citation type="journal article" date="2006" name="Environ. Microbiol.">
        <title>Sequence analysis of three plasmids harboured in Rhodococcus erythropolis strain PR4.</title>
        <authorList>
            <person name="Sekine M."/>
            <person name="Tanikawa S."/>
            <person name="Omata S."/>
            <person name="Saito M."/>
            <person name="Fujisawa T."/>
            <person name="Tsukatani N."/>
            <person name="Tajima T."/>
            <person name="Sekigawa T."/>
            <person name="Kosugi H."/>
            <person name="Matsuo Y."/>
            <person name="Nishiko R."/>
            <person name="Imamura K."/>
            <person name="Ito M."/>
            <person name="Narita H."/>
            <person name="Tago S."/>
            <person name="Fujita N."/>
            <person name="Harayama S."/>
        </authorList>
    </citation>
    <scope>NUCLEOTIDE SEQUENCE [LARGE SCALE GENOMIC DNA]</scope>
    <source>
        <strain evidence="2">PR4 / NBRC 100887</strain>
        <plasmid evidence="1 2">pREL1</plasmid>
    </source>
</reference>
<name>Q3LA15_RHOE4</name>
<organism evidence="1 2">
    <name type="scientific">Rhodococcus erythropolis (strain PR4 / NBRC 100887)</name>
    <dbReference type="NCBI Taxonomy" id="234621"/>
    <lineage>
        <taxon>Bacteria</taxon>
        <taxon>Bacillati</taxon>
        <taxon>Actinomycetota</taxon>
        <taxon>Actinomycetes</taxon>
        <taxon>Mycobacteriales</taxon>
        <taxon>Nocardiaceae</taxon>
        <taxon>Rhodococcus</taxon>
        <taxon>Rhodococcus erythropolis group</taxon>
    </lineage>
</organism>
<reference evidence="2" key="1">
    <citation type="submission" date="2005-03" db="EMBL/GenBank/DDBJ databases">
        <title>Comparison of the complete genome sequences of Rhodococcus erythropolis PR4 and Rhodococcus opacus B4.</title>
        <authorList>
            <person name="Takarada H."/>
            <person name="Sekine M."/>
            <person name="Hosoyama A."/>
            <person name="Yamada R."/>
            <person name="Fujisawa T."/>
            <person name="Omata S."/>
            <person name="Shimizu A."/>
            <person name="Tsukatani N."/>
            <person name="Tanikawa S."/>
            <person name="Fujita N."/>
            <person name="Harayama S."/>
        </authorList>
    </citation>
    <scope>NUCLEOTIDE SEQUENCE [LARGE SCALE GENOMIC DNA]</scope>
    <source>
        <strain evidence="2">PR4 / NBRC 100887</strain>
        <plasmid evidence="2">pREL1</plasmid>
    </source>
</reference>
<dbReference type="AlphaFoldDB" id="Q3LA15"/>
<dbReference type="EMBL" id="AP008931">
    <property type="protein sequence ID" value="BAE45948.1"/>
    <property type="molecule type" value="Genomic_DNA"/>
</dbReference>